<comment type="subcellular location">
    <subcellularLocation>
        <location evidence="1">Nucleus</location>
    </subcellularLocation>
</comment>
<evidence type="ECO:0000256" key="4">
    <source>
        <dbReference type="ARBA" id="ARBA00022763"/>
    </source>
</evidence>
<feature type="compositionally biased region" description="Basic and acidic residues" evidence="7">
    <location>
        <begin position="131"/>
        <end position="151"/>
    </location>
</feature>
<dbReference type="GO" id="GO:0035861">
    <property type="term" value="C:site of double-strand break"/>
    <property type="evidence" value="ECO:0007669"/>
    <property type="project" value="TreeGrafter"/>
</dbReference>
<dbReference type="Gene3D" id="3.30.70.270">
    <property type="match status" value="1"/>
</dbReference>
<keyword evidence="2" id="KW-0808">Transferase</keyword>
<dbReference type="GO" id="GO:0009314">
    <property type="term" value="P:response to radiation"/>
    <property type="evidence" value="ECO:0007669"/>
    <property type="project" value="TreeGrafter"/>
</dbReference>
<evidence type="ECO:0000256" key="1">
    <source>
        <dbReference type="ARBA" id="ARBA00004123"/>
    </source>
</evidence>
<dbReference type="GeneID" id="25337271"/>
<dbReference type="SUPFAM" id="SSF100879">
    <property type="entry name" value="Lesion bypass DNA polymerase (Y-family), little finger domain"/>
    <property type="match status" value="1"/>
</dbReference>
<keyword evidence="6" id="KW-0539">Nucleus</keyword>
<reference evidence="8" key="2">
    <citation type="submission" date="2013-10" db="EMBL/GenBank/DDBJ databases">
        <authorList>
            <person name="Aslett M."/>
        </authorList>
    </citation>
    <scope>NUCLEOTIDE SEQUENCE [LARGE SCALE GENOMIC DNA]</scope>
    <source>
        <strain evidence="8">Weybridge</strain>
    </source>
</reference>
<dbReference type="Gene3D" id="3.30.1490.100">
    <property type="entry name" value="DNA polymerase, Y-family, little finger domain"/>
    <property type="match status" value="1"/>
</dbReference>
<dbReference type="GO" id="GO:0005634">
    <property type="term" value="C:nucleus"/>
    <property type="evidence" value="ECO:0007669"/>
    <property type="project" value="UniProtKB-SubCell"/>
</dbReference>
<feature type="compositionally biased region" description="Pro residues" evidence="7">
    <location>
        <begin position="286"/>
        <end position="313"/>
    </location>
</feature>
<accession>U6M488</accession>
<dbReference type="SUPFAM" id="SSF56672">
    <property type="entry name" value="DNA/RNA polymerases"/>
    <property type="match status" value="1"/>
</dbReference>
<dbReference type="AlphaFoldDB" id="U6M488"/>
<evidence type="ECO:0000313" key="9">
    <source>
        <dbReference type="Proteomes" id="UP000030763"/>
    </source>
</evidence>
<feature type="region of interest" description="Disordered" evidence="7">
    <location>
        <begin position="519"/>
        <end position="696"/>
    </location>
</feature>
<feature type="compositionally biased region" description="Basic and acidic residues" evidence="7">
    <location>
        <begin position="241"/>
        <end position="250"/>
    </location>
</feature>
<dbReference type="GO" id="GO:0046872">
    <property type="term" value="F:metal ion binding"/>
    <property type="evidence" value="ECO:0007669"/>
    <property type="project" value="UniProtKB-KW"/>
</dbReference>
<dbReference type="GO" id="GO:0003684">
    <property type="term" value="F:damaged DNA binding"/>
    <property type="evidence" value="ECO:0007669"/>
    <property type="project" value="InterPro"/>
</dbReference>
<name>U6M488_EIMMA</name>
<proteinExistence type="predicted"/>
<sequence length="741" mass="76494">MGVKRGQKIETPDYKEDKVTLQRYRDASAEVLSLILDHCQYIEKASIDEVYADLTLHAAAIILDLLNEGPPSDEETDEGKGAPVGAPLGAPTGAPKVDAAVGEPAGAPGPSPTGPPTESSGPTEGPPQGTRDGEQHKEVGAPDGDPTRAPDDGGGGGPLPQHHQGTTEGSPSSPVASASCAPLEQQGAPGAPEQHTEAPEAPKGAPMGSPEGAPEAPGGPCVSPKSSSITTDVSSVSYYKDNIKEDKEEGPPLCSPPPEASSRQGAPSSVPPPSDGSPEGSHGVPTPNPLGGPPPSPHGAPPPSPFVGPPTGPLPRSMHGYNYNDDILGAPSLWAPYMGAPPDEEFRGAPMGAPEEGSDSIQTNIRVKSMLAFKSLEPPGAPPGGPLVLGWLQTLSKELYQRAGEDYKLYARVPKTITLHYCSGPPANQRFTRSCQVPYGNGIPMGAPPPQQLLLYLAQQQLKRLLQEQQMRGAPLQPCLRIALALGDFIEALPSGAPQGAPRGARGGPHDIARFFNQTPKRESTGGPQGSPLRAPKGAPQGSPLRAPKGATKGSPLRAPKGAPQGSPRKTPQGAPKGSPLRAPKGAPQESPQGAPQGAPEEVSVDEDEPHILDGGPPGAPHNDIKEGEGAPAIEEDMGAPGASGGPLGPQEEEKDLNERGPPKEGTESGVQEEEVEVLTEGPPRGPPSINIEGDSCICVSSQAEEEEEEEKEEEEEVEVVEVIDVSKETVNYSGGLWAGV</sequence>
<evidence type="ECO:0000256" key="3">
    <source>
        <dbReference type="ARBA" id="ARBA00022723"/>
    </source>
</evidence>
<dbReference type="InterPro" id="IPR036775">
    <property type="entry name" value="DNA_pol_Y-fam_lit_finger_sf"/>
</dbReference>
<dbReference type="RefSeq" id="XP_013333904.1">
    <property type="nucleotide sequence ID" value="XM_013478450.1"/>
</dbReference>
<dbReference type="InterPro" id="IPR043502">
    <property type="entry name" value="DNA/RNA_pol_sf"/>
</dbReference>
<keyword evidence="4" id="KW-0227">DNA damage</keyword>
<keyword evidence="3" id="KW-0479">Metal-binding</keyword>
<dbReference type="Proteomes" id="UP000030763">
    <property type="component" value="Unassembled WGS sequence"/>
</dbReference>
<protein>
    <submittedName>
        <fullName evidence="8">GI15578, related</fullName>
    </submittedName>
</protein>
<dbReference type="GO" id="GO:0042276">
    <property type="term" value="P:error-prone translesion synthesis"/>
    <property type="evidence" value="ECO:0007669"/>
    <property type="project" value="TreeGrafter"/>
</dbReference>
<feature type="compositionally biased region" description="Low complexity" evidence="7">
    <location>
        <begin position="204"/>
        <end position="237"/>
    </location>
</feature>
<evidence type="ECO:0000256" key="5">
    <source>
        <dbReference type="ARBA" id="ARBA00023204"/>
    </source>
</evidence>
<keyword evidence="9" id="KW-1185">Reference proteome</keyword>
<dbReference type="VEuPathDB" id="ToxoDB:EMWEY_00032850"/>
<dbReference type="InterPro" id="IPR043128">
    <property type="entry name" value="Rev_trsase/Diguanyl_cyclase"/>
</dbReference>
<dbReference type="GO" id="GO:0005657">
    <property type="term" value="C:replication fork"/>
    <property type="evidence" value="ECO:0007669"/>
    <property type="project" value="TreeGrafter"/>
</dbReference>
<evidence type="ECO:0000313" key="8">
    <source>
        <dbReference type="EMBL" id="CDJ57254.1"/>
    </source>
</evidence>
<dbReference type="OrthoDB" id="332757at2759"/>
<keyword evidence="5" id="KW-0234">DNA repair</keyword>
<dbReference type="GO" id="GO:0003887">
    <property type="term" value="F:DNA-directed DNA polymerase activity"/>
    <property type="evidence" value="ECO:0007669"/>
    <property type="project" value="TreeGrafter"/>
</dbReference>
<dbReference type="GO" id="GO:0006281">
    <property type="term" value="P:DNA repair"/>
    <property type="evidence" value="ECO:0007669"/>
    <property type="project" value="UniProtKB-KW"/>
</dbReference>
<feature type="region of interest" description="Disordered" evidence="7">
    <location>
        <begin position="69"/>
        <end position="313"/>
    </location>
</feature>
<evidence type="ECO:0000256" key="2">
    <source>
        <dbReference type="ARBA" id="ARBA00022679"/>
    </source>
</evidence>
<reference evidence="8" key="1">
    <citation type="submission" date="2013-10" db="EMBL/GenBank/DDBJ databases">
        <title>Genomic analysis of the causative agents of coccidiosis in chickens.</title>
        <authorList>
            <person name="Reid A.J."/>
            <person name="Blake D."/>
            <person name="Billington K."/>
            <person name="Browne H."/>
            <person name="Dunn M."/>
            <person name="Hung S."/>
            <person name="Kawahara F."/>
            <person name="Miranda-Saavedra D."/>
            <person name="Mourier T."/>
            <person name="Nagra H."/>
            <person name="Otto T.D."/>
            <person name="Rawlings N."/>
            <person name="Sanchez A."/>
            <person name="Sanders M."/>
            <person name="Subramaniam C."/>
            <person name="Tay Y."/>
            <person name="Dear P."/>
            <person name="Doerig C."/>
            <person name="Gruber A."/>
            <person name="Parkinson J."/>
            <person name="Shirley M."/>
            <person name="Wan K.L."/>
            <person name="Berriman M."/>
            <person name="Tomley F."/>
            <person name="Pain A."/>
        </authorList>
    </citation>
    <scope>NUCLEOTIDE SEQUENCE [LARGE SCALE GENOMIC DNA]</scope>
    <source>
        <strain evidence="8">Weybridge</strain>
    </source>
</reference>
<feature type="compositionally biased region" description="Low complexity" evidence="7">
    <location>
        <begin position="116"/>
        <end position="127"/>
    </location>
</feature>
<feature type="compositionally biased region" description="Low complexity" evidence="7">
    <location>
        <begin position="170"/>
        <end position="182"/>
    </location>
</feature>
<gene>
    <name evidence="8" type="ORF">EMWEY_00032850</name>
</gene>
<feature type="compositionally biased region" description="Low complexity" evidence="7">
    <location>
        <begin position="276"/>
        <end position="285"/>
    </location>
</feature>
<organism evidence="8 9">
    <name type="scientific">Eimeria maxima</name>
    <name type="common">Coccidian parasite</name>
    <dbReference type="NCBI Taxonomy" id="5804"/>
    <lineage>
        <taxon>Eukaryota</taxon>
        <taxon>Sar</taxon>
        <taxon>Alveolata</taxon>
        <taxon>Apicomplexa</taxon>
        <taxon>Conoidasida</taxon>
        <taxon>Coccidia</taxon>
        <taxon>Eucoccidiorida</taxon>
        <taxon>Eimeriorina</taxon>
        <taxon>Eimeriidae</taxon>
        <taxon>Eimeria</taxon>
    </lineage>
</organism>
<dbReference type="OMA" id="TLHYCSG"/>
<dbReference type="InterPro" id="IPR052230">
    <property type="entry name" value="DNA_polymerase_eta"/>
</dbReference>
<feature type="region of interest" description="Disordered" evidence="7">
    <location>
        <begin position="701"/>
        <end position="720"/>
    </location>
</feature>
<feature type="compositionally biased region" description="Acidic residues" evidence="7">
    <location>
        <begin position="704"/>
        <end position="720"/>
    </location>
</feature>
<dbReference type="EMBL" id="HG719245">
    <property type="protein sequence ID" value="CDJ57254.1"/>
    <property type="molecule type" value="Genomic_DNA"/>
</dbReference>
<feature type="compositionally biased region" description="Basic and acidic residues" evidence="7">
    <location>
        <begin position="657"/>
        <end position="667"/>
    </location>
</feature>
<dbReference type="PANTHER" id="PTHR45873:SF1">
    <property type="entry name" value="DNA POLYMERASE ETA"/>
    <property type="match status" value="1"/>
</dbReference>
<dbReference type="PANTHER" id="PTHR45873">
    <property type="entry name" value="DNA POLYMERASE ETA"/>
    <property type="match status" value="1"/>
</dbReference>
<evidence type="ECO:0000256" key="6">
    <source>
        <dbReference type="ARBA" id="ARBA00023242"/>
    </source>
</evidence>
<evidence type="ECO:0000256" key="7">
    <source>
        <dbReference type="SAM" id="MobiDB-lite"/>
    </source>
</evidence>